<sequence length="115" mass="12174">MSTASSPSHQPACQVHSELRYSCKGTKYRLQSAKNINASSSMLSSFTATSASALSGLLFTVLLGGSAGATLHTPLLSSKYNTNCPLTAVSTSTSPSSRRTLCVMWKWGRLADQAR</sequence>
<gene>
    <name evidence="1" type="ORF">TbgDal_VIII7540</name>
</gene>
<organism evidence="1 2">
    <name type="scientific">Trypanosoma brucei gambiense (strain MHOM/CI/86/DAL972)</name>
    <dbReference type="NCBI Taxonomy" id="679716"/>
    <lineage>
        <taxon>Eukaryota</taxon>
        <taxon>Discoba</taxon>
        <taxon>Euglenozoa</taxon>
        <taxon>Kinetoplastea</taxon>
        <taxon>Metakinetoplastina</taxon>
        <taxon>Trypanosomatida</taxon>
        <taxon>Trypanosomatidae</taxon>
        <taxon>Trypanosoma</taxon>
    </lineage>
</organism>
<dbReference type="Proteomes" id="UP000002316">
    <property type="component" value="Chromosome 8"/>
</dbReference>
<dbReference type="GeneID" id="23863990"/>
<dbReference type="EMBL" id="FN554971">
    <property type="protein sequence ID" value="CBH13811.1"/>
    <property type="molecule type" value="Genomic_DNA"/>
</dbReference>
<reference evidence="2" key="1">
    <citation type="journal article" date="2010" name="PLoS Negl. Trop. Dis.">
        <title>The genome sequence of Trypanosoma brucei gambiense, causative agent of chronic human african trypanosomiasis.</title>
        <authorList>
            <person name="Jackson A.P."/>
            <person name="Sanders M."/>
            <person name="Berry A."/>
            <person name="McQuillan J."/>
            <person name="Aslett M.A."/>
            <person name="Quail M.A."/>
            <person name="Chukualim B."/>
            <person name="Capewell P."/>
            <person name="MacLeod A."/>
            <person name="Melville S.E."/>
            <person name="Gibson W."/>
            <person name="Barry J.D."/>
            <person name="Berriman M."/>
            <person name="Hertz-Fowler C."/>
        </authorList>
    </citation>
    <scope>NUCLEOTIDE SEQUENCE [LARGE SCALE GENOMIC DNA]</scope>
    <source>
        <strain evidence="2">MHOM/CI/86/DAL972</strain>
    </source>
</reference>
<dbReference type="RefSeq" id="XP_011776087.1">
    <property type="nucleotide sequence ID" value="XM_011777785.1"/>
</dbReference>
<accession>C9ZWM2</accession>
<evidence type="ECO:0000313" key="1">
    <source>
        <dbReference type="EMBL" id="CBH13811.1"/>
    </source>
</evidence>
<proteinExistence type="predicted"/>
<protein>
    <submittedName>
        <fullName evidence="1">Uncharacterized protein</fullName>
    </submittedName>
</protein>
<dbReference type="KEGG" id="tbg:TbgDal_VIII7540"/>
<dbReference type="AlphaFoldDB" id="C9ZWM2"/>
<evidence type="ECO:0000313" key="2">
    <source>
        <dbReference type="Proteomes" id="UP000002316"/>
    </source>
</evidence>
<name>C9ZWM2_TRYB9</name>